<proteinExistence type="predicted"/>
<organism evidence="2 3">
    <name type="scientific">Chryseobacterium piperi</name>
    <dbReference type="NCBI Taxonomy" id="558152"/>
    <lineage>
        <taxon>Bacteria</taxon>
        <taxon>Pseudomonadati</taxon>
        <taxon>Bacteroidota</taxon>
        <taxon>Flavobacteriia</taxon>
        <taxon>Flavobacteriales</taxon>
        <taxon>Weeksellaceae</taxon>
        <taxon>Chryseobacterium group</taxon>
        <taxon>Chryseobacterium</taxon>
    </lineage>
</organism>
<dbReference type="RefSeq" id="WP_034687880.1">
    <property type="nucleotide sequence ID" value="NZ_JPRJ01000059.1"/>
</dbReference>
<dbReference type="CDD" id="cd00161">
    <property type="entry name" value="beta-trefoil_Ricin-like"/>
    <property type="match status" value="1"/>
</dbReference>
<dbReference type="AlphaFoldDB" id="A0A086AF44"/>
<dbReference type="Proteomes" id="UP000028709">
    <property type="component" value="Unassembled WGS sequence"/>
</dbReference>
<gene>
    <name evidence="2" type="ORF">IQ37_18725</name>
</gene>
<accession>A0A086AF44</accession>
<comment type="caution">
    <text evidence="2">The sequence shown here is derived from an EMBL/GenBank/DDBJ whole genome shotgun (WGS) entry which is preliminary data.</text>
</comment>
<dbReference type="SUPFAM" id="SSF50370">
    <property type="entry name" value="Ricin B-like lectins"/>
    <property type="match status" value="1"/>
</dbReference>
<keyword evidence="3" id="KW-1185">Reference proteome</keyword>
<evidence type="ECO:0000313" key="3">
    <source>
        <dbReference type="Proteomes" id="UP000028709"/>
    </source>
</evidence>
<name>A0A086AF44_9FLAO</name>
<dbReference type="EMBL" id="JPRJ01000059">
    <property type="protein sequence ID" value="KFF15308.1"/>
    <property type="molecule type" value="Genomic_DNA"/>
</dbReference>
<dbReference type="Gene3D" id="2.80.10.50">
    <property type="match status" value="1"/>
</dbReference>
<protein>
    <recommendedName>
        <fullName evidence="1">Ricin B lectin domain-containing protein</fullName>
    </recommendedName>
</protein>
<dbReference type="InterPro" id="IPR000772">
    <property type="entry name" value="Ricin_B_lectin"/>
</dbReference>
<dbReference type="InterPro" id="IPR035992">
    <property type="entry name" value="Ricin_B-like_lectins"/>
</dbReference>
<dbReference type="STRING" id="558152.IQ37_18725"/>
<dbReference type="Pfam" id="PF14200">
    <property type="entry name" value="RicinB_lectin_2"/>
    <property type="match status" value="1"/>
</dbReference>
<feature type="domain" description="Ricin B lectin" evidence="1">
    <location>
        <begin position="81"/>
        <end position="165"/>
    </location>
</feature>
<evidence type="ECO:0000259" key="1">
    <source>
        <dbReference type="Pfam" id="PF14200"/>
    </source>
</evidence>
<evidence type="ECO:0000313" key="2">
    <source>
        <dbReference type="EMBL" id="KFF15308.1"/>
    </source>
</evidence>
<sequence>MLKKKTFDFQMVSKSDDNLFEWELIEASPNDFDQMPISGVYHTIYSNENNRKIYVPSGEKLLKQGDVLTADLTFFKDSESLWRFERYGDSFYTIHHAQTGKILTDTKGKDYEAFISLENRKGEIREEQLWKFKYDAPKKGYVIMSKSSNKVIEARKGNGKGKELILDNWWTDNNPDLSIHAWTILYT</sequence>
<reference evidence="2 3" key="1">
    <citation type="submission" date="2014-07" db="EMBL/GenBank/DDBJ databases">
        <title>Genome of Chryseobacterium piperi CTM.</title>
        <authorList>
            <person name="Pipes S.E."/>
            <person name="Stropko S.J."/>
            <person name="Newman J.D."/>
        </authorList>
    </citation>
    <scope>NUCLEOTIDE SEQUENCE [LARGE SCALE GENOMIC DNA]</scope>
    <source>
        <strain evidence="2 3">CTM</strain>
    </source>
</reference>